<keyword evidence="4" id="KW-0443">Lipid metabolism</keyword>
<dbReference type="SUPFAM" id="SSF69593">
    <property type="entry name" value="Glycerol-3-phosphate (1)-acyltransferase"/>
    <property type="match status" value="1"/>
</dbReference>
<accession>A0AAD6MYV7</accession>
<feature type="compositionally biased region" description="Basic and acidic residues" evidence="5">
    <location>
        <begin position="437"/>
        <end position="448"/>
    </location>
</feature>
<dbReference type="PROSITE" id="PS50005">
    <property type="entry name" value="TPR"/>
    <property type="match status" value="6"/>
</dbReference>
<reference evidence="8" key="1">
    <citation type="journal article" date="2023" name="IMA Fungus">
        <title>Comparative genomic study of the Penicillium genus elucidates a diverse pangenome and 15 lateral gene transfer events.</title>
        <authorList>
            <person name="Petersen C."/>
            <person name="Sorensen T."/>
            <person name="Nielsen M.R."/>
            <person name="Sondergaard T.E."/>
            <person name="Sorensen J.L."/>
            <person name="Fitzpatrick D.A."/>
            <person name="Frisvad J.C."/>
            <person name="Nielsen K.L."/>
        </authorList>
    </citation>
    <scope>NUCLEOTIDE SEQUENCE</scope>
    <source>
        <strain evidence="8">IBT 17514</strain>
    </source>
</reference>
<dbReference type="AlphaFoldDB" id="A0AAD6MYV7"/>
<dbReference type="Gene3D" id="1.25.40.10">
    <property type="entry name" value="Tetratricopeptide repeat domain"/>
    <property type="match status" value="4"/>
</dbReference>
<organism evidence="8 9">
    <name type="scientific">Penicillium malachiteum</name>
    <dbReference type="NCBI Taxonomy" id="1324776"/>
    <lineage>
        <taxon>Eukaryota</taxon>
        <taxon>Fungi</taxon>
        <taxon>Dikarya</taxon>
        <taxon>Ascomycota</taxon>
        <taxon>Pezizomycotina</taxon>
        <taxon>Eurotiomycetes</taxon>
        <taxon>Eurotiomycetidae</taxon>
        <taxon>Eurotiales</taxon>
        <taxon>Aspergillaceae</taxon>
        <taxon>Penicillium</taxon>
    </lineage>
</organism>
<dbReference type="SMART" id="SM00563">
    <property type="entry name" value="PlsC"/>
    <property type="match status" value="1"/>
</dbReference>
<dbReference type="InterPro" id="IPR004552">
    <property type="entry name" value="AGP_acyltrans"/>
</dbReference>
<evidence type="ECO:0000259" key="7">
    <source>
        <dbReference type="SMART" id="SM00563"/>
    </source>
</evidence>
<dbReference type="GO" id="GO:0005680">
    <property type="term" value="C:anaphase-promoting complex"/>
    <property type="evidence" value="ECO:0007669"/>
    <property type="project" value="TreeGrafter"/>
</dbReference>
<evidence type="ECO:0000256" key="5">
    <source>
        <dbReference type="SAM" id="MobiDB-lite"/>
    </source>
</evidence>
<dbReference type="GO" id="GO:0016567">
    <property type="term" value="P:protein ubiquitination"/>
    <property type="evidence" value="ECO:0007669"/>
    <property type="project" value="TreeGrafter"/>
</dbReference>
<dbReference type="InterPro" id="IPR002123">
    <property type="entry name" value="Plipid/glycerol_acylTrfase"/>
</dbReference>
<evidence type="ECO:0000313" key="8">
    <source>
        <dbReference type="EMBL" id="KAJ5733510.1"/>
    </source>
</evidence>
<evidence type="ECO:0000256" key="3">
    <source>
        <dbReference type="PROSITE-ProRule" id="PRU00339"/>
    </source>
</evidence>
<dbReference type="Proteomes" id="UP001215712">
    <property type="component" value="Unassembled WGS sequence"/>
</dbReference>
<evidence type="ECO:0000256" key="4">
    <source>
        <dbReference type="RuleBase" id="RU361267"/>
    </source>
</evidence>
<feature type="region of interest" description="Disordered" evidence="5">
    <location>
        <begin position="387"/>
        <end position="406"/>
    </location>
</feature>
<dbReference type="CDD" id="cd07989">
    <property type="entry name" value="LPLAT_AGPAT-like"/>
    <property type="match status" value="1"/>
</dbReference>
<keyword evidence="4" id="KW-0808">Transferase</keyword>
<evidence type="ECO:0000256" key="1">
    <source>
        <dbReference type="ARBA" id="ARBA00022803"/>
    </source>
</evidence>
<evidence type="ECO:0000313" key="9">
    <source>
        <dbReference type="Proteomes" id="UP001215712"/>
    </source>
</evidence>
<gene>
    <name evidence="8" type="ORF">N7493_002296</name>
</gene>
<comment type="domain">
    <text evidence="4">The HXXXXD motif is essential for acyltransferase activity and may constitute the binding site for the phosphate moiety of the glycerol-3-phosphate.</text>
</comment>
<sequence>MALSTGHVAGQLRHLIYYHLDNNLIRNALFLASRLHAYEPRSFEAQYLLALCHLHNGEVKAAYECSQPTGARGLHAGCAYVFAQACLDLGKYQEGVTALERSKSSWASKNHWNKHNETQRQHLPDAAAVYCLRGKLYHAHKDMENAVDSYVTSLKLNPFMWDAFLGLCSAGVGVHVPNIFQLSPELLAIISSSSKDLDTLSEHISPTEGVFPVQTTGNSGIDPFTATSARGDHEPPTYGSSALWEKLNGSSVSVASTAPPVIHHEGMETPGGQSSGSEDFRIANGVTDPEPPLAPMRKNRTIQAMSLDHTGHPAPKMRPTGIRPRPKPRTESDEPPVATSGREPPPAPRIADRKRTVSGQVAHPLPPQPVEPGAPQRRSIRLFNQIKPTTNKPFNPNLDETEREGRDVKELKKVRGATKGRNGANSGVGRVVSGNRKPMEAYDSDGREHHRAPPVPPLPRSTEKTKEIDALNWLLGLFTKLASGYFSLSRYKCPEAIQHFNSLSQGQRETPWVLAQLGRAYFEQAMYTDAAKYFARVQSLAPSRLEDMEIYSTVLWHLKNDVELAYLAHQLLEVDRLSPQAWCAVGNSFSHQRDHDQALKCFKRATMLNPEFAYAFTLQGHEYVSNEEYDKALDAYRNGIKADARHYNAWYGLGTVYDKMGKLNDAEQHFRNAAMINPTNAVLICCIGLVLEKNDNPRNALVHYERACSLAPHSILARFRKARVLMKLHEYQFALTELKVLKDMAPDEANVHYLLGKLYKTMHDKANAIKHFTTALNLDPKAAQFIKDAMESIDDDEMEDEDYSTVCCINPTAMSIGSYILSSISSFVVVTASLFAIGQKVPRAAFVARCLAAYGSLLFCAAYGVLASIVLRLIGYGRVSQWATARSFKWVMRFTTGVRFEITEGEEYLSTRPAIFVGNHQTELDVLMLGHIFPPYCSVTAKKSLRMVPFLGWFMWLSRTVFIDRANRATAMKAFDGAVDEMRTHRQSVFIFAEGTRSYSDEPTLLPFKKGAFHLAVKAGVPIVPVVTENYSHILSVRAMRFNAGTIKIKVLPPIETSNLTAADVDQLTQSTRDSMLKTIMEMAQTQEEKVESRTNGVSTAVEI</sequence>
<feature type="repeat" description="TPR" evidence="3">
    <location>
        <begin position="579"/>
        <end position="612"/>
    </location>
</feature>
<dbReference type="PANTHER" id="PTHR12558">
    <property type="entry name" value="CELL DIVISION CYCLE 16,23,27"/>
    <property type="match status" value="1"/>
</dbReference>
<feature type="transmembrane region" description="Helical" evidence="6">
    <location>
        <begin position="816"/>
        <end position="838"/>
    </location>
</feature>
<keyword evidence="4" id="KW-0594">Phospholipid biosynthesis</keyword>
<feature type="domain" description="Phospholipid/glycerol acyltransferase" evidence="7">
    <location>
        <begin position="914"/>
        <end position="1031"/>
    </location>
</feature>
<name>A0AAD6MYV7_9EURO</name>
<dbReference type="GO" id="GO:0007091">
    <property type="term" value="P:metaphase/anaphase transition of mitotic cell cycle"/>
    <property type="evidence" value="ECO:0007669"/>
    <property type="project" value="TreeGrafter"/>
</dbReference>
<dbReference type="GO" id="GO:0005737">
    <property type="term" value="C:cytoplasm"/>
    <property type="evidence" value="ECO:0007669"/>
    <property type="project" value="TreeGrafter"/>
</dbReference>
<comment type="similarity">
    <text evidence="4">Belongs to the 1-acyl-sn-glycerol-3-phosphate acyltransferase family.</text>
</comment>
<dbReference type="Pfam" id="PF00515">
    <property type="entry name" value="TPR_1"/>
    <property type="match status" value="1"/>
</dbReference>
<keyword evidence="9" id="KW-1185">Reference proteome</keyword>
<comment type="similarity">
    <text evidence="2">Belongs to the APC3/CDC27 family.</text>
</comment>
<feature type="repeat" description="TPR" evidence="3">
    <location>
        <begin position="127"/>
        <end position="160"/>
    </location>
</feature>
<dbReference type="SMART" id="SM00028">
    <property type="entry name" value="TPR"/>
    <property type="match status" value="7"/>
</dbReference>
<dbReference type="Pfam" id="PF12895">
    <property type="entry name" value="ANAPC3"/>
    <property type="match status" value="1"/>
</dbReference>
<dbReference type="InterPro" id="IPR019734">
    <property type="entry name" value="TPR_rpt"/>
</dbReference>
<evidence type="ECO:0000256" key="2">
    <source>
        <dbReference type="ARBA" id="ARBA00038210"/>
    </source>
</evidence>
<dbReference type="EC" id="2.3.1.51" evidence="4"/>
<feature type="repeat" description="TPR" evidence="3">
    <location>
        <begin position="613"/>
        <end position="646"/>
    </location>
</feature>
<reference evidence="8" key="2">
    <citation type="submission" date="2023-01" db="EMBL/GenBank/DDBJ databases">
        <authorList>
            <person name="Petersen C."/>
        </authorList>
    </citation>
    <scope>NUCLEOTIDE SEQUENCE</scope>
    <source>
        <strain evidence="8">IBT 17514</strain>
    </source>
</reference>
<dbReference type="Pfam" id="PF01553">
    <property type="entry name" value="Acyltransferase"/>
    <property type="match status" value="1"/>
</dbReference>
<feature type="region of interest" description="Disordered" evidence="5">
    <location>
        <begin position="418"/>
        <end position="463"/>
    </location>
</feature>
<feature type="transmembrane region" description="Helical" evidence="6">
    <location>
        <begin position="850"/>
        <end position="871"/>
    </location>
</feature>
<keyword evidence="4" id="KW-1208">Phospholipid metabolism</keyword>
<dbReference type="GO" id="GO:0051301">
    <property type="term" value="P:cell division"/>
    <property type="evidence" value="ECO:0007669"/>
    <property type="project" value="TreeGrafter"/>
</dbReference>
<dbReference type="Pfam" id="PF14559">
    <property type="entry name" value="TPR_19"/>
    <property type="match status" value="1"/>
</dbReference>
<feature type="repeat" description="TPR" evidence="3">
    <location>
        <begin position="511"/>
        <end position="544"/>
    </location>
</feature>
<evidence type="ECO:0000256" key="6">
    <source>
        <dbReference type="SAM" id="Phobius"/>
    </source>
</evidence>
<dbReference type="PANTHER" id="PTHR12558:SF13">
    <property type="entry name" value="CELL DIVISION CYCLE PROTEIN 27 HOMOLOG"/>
    <property type="match status" value="1"/>
</dbReference>
<keyword evidence="6" id="KW-0812">Transmembrane</keyword>
<keyword evidence="4" id="KW-0444">Lipid biosynthesis</keyword>
<keyword evidence="6" id="KW-1133">Transmembrane helix</keyword>
<protein>
    <recommendedName>
        <fullName evidence="4">1-acyl-sn-glycerol-3-phosphate acyltransferase</fullName>
        <ecNumber evidence="4">2.3.1.51</ecNumber>
    </recommendedName>
</protein>
<dbReference type="EMBL" id="JAQJAN010000003">
    <property type="protein sequence ID" value="KAJ5733510.1"/>
    <property type="molecule type" value="Genomic_DNA"/>
</dbReference>
<dbReference type="InterPro" id="IPR011990">
    <property type="entry name" value="TPR-like_helical_dom_sf"/>
</dbReference>
<dbReference type="Pfam" id="PF13181">
    <property type="entry name" value="TPR_8"/>
    <property type="match status" value="2"/>
</dbReference>
<feature type="repeat" description="TPR" evidence="3">
    <location>
        <begin position="647"/>
        <end position="680"/>
    </location>
</feature>
<feature type="repeat" description="TPR" evidence="3">
    <location>
        <begin position="749"/>
        <end position="782"/>
    </location>
</feature>
<comment type="catalytic activity">
    <reaction evidence="4">
        <text>a 1-acyl-sn-glycero-3-phosphate + an acyl-CoA = a 1,2-diacyl-sn-glycero-3-phosphate + CoA</text>
        <dbReference type="Rhea" id="RHEA:19709"/>
        <dbReference type="ChEBI" id="CHEBI:57287"/>
        <dbReference type="ChEBI" id="CHEBI:57970"/>
        <dbReference type="ChEBI" id="CHEBI:58342"/>
        <dbReference type="ChEBI" id="CHEBI:58608"/>
        <dbReference type="EC" id="2.3.1.51"/>
    </reaction>
</comment>
<dbReference type="GO" id="GO:0016020">
    <property type="term" value="C:membrane"/>
    <property type="evidence" value="ECO:0007669"/>
    <property type="project" value="InterPro"/>
</dbReference>
<keyword evidence="4" id="KW-0012">Acyltransferase</keyword>
<dbReference type="GO" id="GO:0008654">
    <property type="term" value="P:phospholipid biosynthetic process"/>
    <property type="evidence" value="ECO:0007669"/>
    <property type="project" value="UniProtKB-KW"/>
</dbReference>
<dbReference type="PROSITE" id="PS50293">
    <property type="entry name" value="TPR_REGION"/>
    <property type="match status" value="1"/>
</dbReference>
<feature type="region of interest" description="Disordered" evidence="5">
    <location>
        <begin position="262"/>
        <end position="376"/>
    </location>
</feature>
<keyword evidence="1 3" id="KW-0802">TPR repeat</keyword>
<proteinExistence type="inferred from homology"/>
<dbReference type="GO" id="GO:0003841">
    <property type="term" value="F:1-acylglycerol-3-phosphate O-acyltransferase activity"/>
    <property type="evidence" value="ECO:0007669"/>
    <property type="project" value="UniProtKB-UniRule"/>
</dbReference>
<comment type="caution">
    <text evidence="8">The sequence shown here is derived from an EMBL/GenBank/DDBJ whole genome shotgun (WGS) entry which is preliminary data.</text>
</comment>
<keyword evidence="6" id="KW-0472">Membrane</keyword>
<dbReference type="NCBIfam" id="TIGR00530">
    <property type="entry name" value="AGP_acyltrn"/>
    <property type="match status" value="1"/>
</dbReference>
<dbReference type="SUPFAM" id="SSF48452">
    <property type="entry name" value="TPR-like"/>
    <property type="match status" value="3"/>
</dbReference>
<dbReference type="GO" id="GO:0031145">
    <property type="term" value="P:anaphase-promoting complex-dependent catabolic process"/>
    <property type="evidence" value="ECO:0007669"/>
    <property type="project" value="TreeGrafter"/>
</dbReference>